<dbReference type="EMBL" id="CAJNOH010006010">
    <property type="protein sequence ID" value="CAF1417431.1"/>
    <property type="molecule type" value="Genomic_DNA"/>
</dbReference>
<sequence>YGMGSSLYIDRLNNGEDLLNGFVSNDDRSNEMLMYDGNGQID</sequence>
<dbReference type="Proteomes" id="UP000663882">
    <property type="component" value="Unassembled WGS sequence"/>
</dbReference>
<evidence type="ECO:0000313" key="4">
    <source>
        <dbReference type="EMBL" id="CAF1508252.1"/>
    </source>
</evidence>
<comment type="caution">
    <text evidence="2">The sequence shown here is derived from an EMBL/GenBank/DDBJ whole genome shotgun (WGS) entry which is preliminary data.</text>
</comment>
<organism evidence="2 7">
    <name type="scientific">Rotaria sordida</name>
    <dbReference type="NCBI Taxonomy" id="392033"/>
    <lineage>
        <taxon>Eukaryota</taxon>
        <taxon>Metazoa</taxon>
        <taxon>Spiralia</taxon>
        <taxon>Gnathifera</taxon>
        <taxon>Rotifera</taxon>
        <taxon>Eurotatoria</taxon>
        <taxon>Bdelloidea</taxon>
        <taxon>Philodinida</taxon>
        <taxon>Philodinidae</taxon>
        <taxon>Rotaria</taxon>
    </lineage>
</organism>
<evidence type="ECO:0000313" key="1">
    <source>
        <dbReference type="EMBL" id="CAF1417431.1"/>
    </source>
</evidence>
<feature type="non-terminal residue" evidence="2">
    <location>
        <position position="1"/>
    </location>
</feature>
<gene>
    <name evidence="5" type="ORF">JXQ802_LOCUS51567</name>
    <name evidence="1" type="ORF">PYM288_LOCUS35327</name>
    <name evidence="2" type="ORF">RFH988_LOCUS35670</name>
    <name evidence="4" type="ORF">SEV965_LOCUS36428</name>
    <name evidence="3" type="ORF">ZHD862_LOCUS36746</name>
</gene>
<dbReference type="Proteomes" id="UP000663864">
    <property type="component" value="Unassembled WGS sequence"/>
</dbReference>
<dbReference type="Proteomes" id="UP000663870">
    <property type="component" value="Unassembled WGS sequence"/>
</dbReference>
<dbReference type="EMBL" id="CAJNOO010005569">
    <property type="protein sequence ID" value="CAF1423730.1"/>
    <property type="molecule type" value="Genomic_DNA"/>
</dbReference>
<dbReference type="EMBL" id="CAJNOL010007544">
    <property type="protein sequence ID" value="CAF1629204.1"/>
    <property type="molecule type" value="Genomic_DNA"/>
</dbReference>
<proteinExistence type="predicted"/>
<evidence type="ECO:0000313" key="7">
    <source>
        <dbReference type="Proteomes" id="UP000663882"/>
    </source>
</evidence>
<protein>
    <submittedName>
        <fullName evidence="2">Uncharacterized protein</fullName>
    </submittedName>
</protein>
<evidence type="ECO:0000313" key="2">
    <source>
        <dbReference type="EMBL" id="CAF1423730.1"/>
    </source>
</evidence>
<accession>A0A815MJA5</accession>
<dbReference type="Proteomes" id="UP000663889">
    <property type="component" value="Unassembled WGS sequence"/>
</dbReference>
<dbReference type="Proteomes" id="UP000663854">
    <property type="component" value="Unassembled WGS sequence"/>
</dbReference>
<reference evidence="2" key="1">
    <citation type="submission" date="2021-02" db="EMBL/GenBank/DDBJ databases">
        <authorList>
            <person name="Nowell W R."/>
        </authorList>
    </citation>
    <scope>NUCLEOTIDE SEQUENCE</scope>
</reference>
<evidence type="ECO:0000313" key="6">
    <source>
        <dbReference type="Proteomes" id="UP000663870"/>
    </source>
</evidence>
<evidence type="ECO:0000313" key="3">
    <source>
        <dbReference type="EMBL" id="CAF1485125.1"/>
    </source>
</evidence>
<keyword evidence="6" id="KW-1185">Reference proteome</keyword>
<dbReference type="EMBL" id="CAJNOU010006592">
    <property type="protein sequence ID" value="CAF1508252.1"/>
    <property type="molecule type" value="Genomic_DNA"/>
</dbReference>
<name>A0A815MJA5_9BILA</name>
<dbReference type="EMBL" id="CAJNOT010006230">
    <property type="protein sequence ID" value="CAF1485125.1"/>
    <property type="molecule type" value="Genomic_DNA"/>
</dbReference>
<dbReference type="AlphaFoldDB" id="A0A815MJA5"/>
<evidence type="ECO:0000313" key="5">
    <source>
        <dbReference type="EMBL" id="CAF1629204.1"/>
    </source>
</evidence>